<proteinExistence type="predicted"/>
<reference evidence="2" key="1">
    <citation type="submission" date="2023-03" db="EMBL/GenBank/DDBJ databases">
        <title>Massive genome expansion in bonnet fungi (Mycena s.s.) driven by repeated elements and novel gene families across ecological guilds.</title>
        <authorList>
            <consortium name="Lawrence Berkeley National Laboratory"/>
            <person name="Harder C.B."/>
            <person name="Miyauchi S."/>
            <person name="Viragh M."/>
            <person name="Kuo A."/>
            <person name="Thoen E."/>
            <person name="Andreopoulos B."/>
            <person name="Lu D."/>
            <person name="Skrede I."/>
            <person name="Drula E."/>
            <person name="Henrissat B."/>
            <person name="Morin E."/>
            <person name="Kohler A."/>
            <person name="Barry K."/>
            <person name="LaButti K."/>
            <person name="Morin E."/>
            <person name="Salamov A."/>
            <person name="Lipzen A."/>
            <person name="Mereny Z."/>
            <person name="Hegedus B."/>
            <person name="Baldrian P."/>
            <person name="Stursova M."/>
            <person name="Weitz H."/>
            <person name="Taylor A."/>
            <person name="Grigoriev I.V."/>
            <person name="Nagy L.G."/>
            <person name="Martin F."/>
            <person name="Kauserud H."/>
        </authorList>
    </citation>
    <scope>NUCLEOTIDE SEQUENCE</scope>
    <source>
        <strain evidence="2">CBHHK067</strain>
    </source>
</reference>
<accession>A0AAD7DFU7</accession>
<evidence type="ECO:0000313" key="2">
    <source>
        <dbReference type="EMBL" id="KAJ7690382.1"/>
    </source>
</evidence>
<feature type="region of interest" description="Disordered" evidence="1">
    <location>
        <begin position="329"/>
        <end position="450"/>
    </location>
</feature>
<dbReference type="EMBL" id="JARKIE010000065">
    <property type="protein sequence ID" value="KAJ7690382.1"/>
    <property type="molecule type" value="Genomic_DNA"/>
</dbReference>
<feature type="compositionally biased region" description="Pro residues" evidence="1">
    <location>
        <begin position="371"/>
        <end position="382"/>
    </location>
</feature>
<feature type="compositionally biased region" description="Polar residues" evidence="1">
    <location>
        <begin position="410"/>
        <end position="422"/>
    </location>
</feature>
<sequence length="450" mass="50048">MSPSPPRMDTYTFLNDGGDGSPLRLLPYGDYDVLPPCPFAAPIIPPDADELSEEIHSLFFYNHWAFSALLPLIRCPDRFDRIGNPEYVAWLFDMADTWGKYRHRIPQSVLADDVMAAMIHLMSKLPGSICQSKSPLFPESEVSRWDRWTACLPRDVYMSDRTNFIIPNNFCLPFFLTDLAAKPAAFLMPKADWLLFKTMSHKTITDLQPFFVFRHDLNQFCNARLPEIAKFLDVHYHDLFDFKPKLVACNPIPELIKRFACRLRFLVEDLTEAKLEEGPSGPYSELVFKGSLPGQVMFLPSSFNFPVDWFDSPPGPFAKRLVHAQMEFTSPATGAPSNLEFTPKPSREGSPAGSRAGTPAPPPGSFFVPPGGKPAPVAPPGPIIKVKISLASPSGSGPRKPKQHYRKGSSESSMSSIRAGTSSEHEGIGQTAEILAQQKPLPPRPEKFLG</sequence>
<dbReference type="Proteomes" id="UP001221757">
    <property type="component" value="Unassembled WGS sequence"/>
</dbReference>
<feature type="compositionally biased region" description="Polar residues" evidence="1">
    <location>
        <begin position="329"/>
        <end position="340"/>
    </location>
</feature>
<dbReference type="AlphaFoldDB" id="A0AAD7DFU7"/>
<evidence type="ECO:0000313" key="3">
    <source>
        <dbReference type="Proteomes" id="UP001221757"/>
    </source>
</evidence>
<organism evidence="2 3">
    <name type="scientific">Mycena rosella</name>
    <name type="common">Pink bonnet</name>
    <name type="synonym">Agaricus rosellus</name>
    <dbReference type="NCBI Taxonomy" id="1033263"/>
    <lineage>
        <taxon>Eukaryota</taxon>
        <taxon>Fungi</taxon>
        <taxon>Dikarya</taxon>
        <taxon>Basidiomycota</taxon>
        <taxon>Agaricomycotina</taxon>
        <taxon>Agaricomycetes</taxon>
        <taxon>Agaricomycetidae</taxon>
        <taxon>Agaricales</taxon>
        <taxon>Marasmiineae</taxon>
        <taxon>Mycenaceae</taxon>
        <taxon>Mycena</taxon>
    </lineage>
</organism>
<protein>
    <submittedName>
        <fullName evidence="2">Uncharacterized protein</fullName>
    </submittedName>
</protein>
<comment type="caution">
    <text evidence="2">The sequence shown here is derived from an EMBL/GenBank/DDBJ whole genome shotgun (WGS) entry which is preliminary data.</text>
</comment>
<keyword evidence="3" id="KW-1185">Reference proteome</keyword>
<name>A0AAD7DFU7_MYCRO</name>
<gene>
    <name evidence="2" type="ORF">B0H17DRAFT_1134406</name>
</gene>
<evidence type="ECO:0000256" key="1">
    <source>
        <dbReference type="SAM" id="MobiDB-lite"/>
    </source>
</evidence>